<dbReference type="InterPro" id="IPR002625">
    <property type="entry name" value="Smr_dom"/>
</dbReference>
<dbReference type="PANTHER" id="PTHR47942">
    <property type="entry name" value="TETRATRICOPEPTIDE REPEAT (TPR)-LIKE SUPERFAMILY PROTEIN-RELATED"/>
    <property type="match status" value="1"/>
</dbReference>
<dbReference type="OrthoDB" id="185373at2759"/>
<name>A0A1Z5JGL3_FISSO</name>
<comment type="caution">
    <text evidence="3">The sequence shown here is derived from an EMBL/GenBank/DDBJ whole genome shotgun (WGS) entry which is preliminary data.</text>
</comment>
<dbReference type="AlphaFoldDB" id="A0A1Z5JGL3"/>
<dbReference type="SUPFAM" id="SSF160443">
    <property type="entry name" value="SMR domain-like"/>
    <property type="match status" value="1"/>
</dbReference>
<dbReference type="InterPro" id="IPR051222">
    <property type="entry name" value="PPR/CCM1_RNA-binding"/>
</dbReference>
<dbReference type="PANTHER" id="PTHR47942:SF63">
    <property type="entry name" value="PENTATRICOPEPTIDE REPEAT-CONTAINING PROTEIN"/>
    <property type="match status" value="1"/>
</dbReference>
<keyword evidence="4" id="KW-1185">Reference proteome</keyword>
<sequence length="1189" mass="132518">MKRRRMQFHASVVIVVMLFLHIATDGFAFFHAYPSFRRTSARSATKTSSNTQFSTQNQTEILSSYLFNLQKSRRHVQDTNDNNKQHLLKPAKSFAFFLSSTYQLTNDEDPIFDRTVIQAIRLAASLNDYRLILQIVQQLVDRAQEAGVSLHPRILGEAVRGLTATSASVGKIRAVWNHSQIDCWKPAVGPLEVNAMLEALCQRGKIKVALNLYHAASLSNDTDSYSLSILFRGLASSIQDESTAETDASSFWKNTTTSMMPVGSVCWQWNQALLLFESLLLHEDGKLVSNPTIAALLEINQRANQVFGRVHDGATKASLLFDLFQLQGIPLDAITCTVLMSQLQTEWKIALHILRTMNQTSADQPIGLLPEPNARVYSACMAVCARAGRYEETLELLEDIKINPRLSCDLNTVMFNSVLQAMTKNAIQSKPTQRKQRLMDMFDIFNQMSSGHQEGSHTVPDTVTYNTLLSGISISATSMDADDWKCVKVEGLNFDTTECCGVESIVHQLLKKMKIEGVARDERTYVHSLQAMAGFSNLHLEDLLSLVKLSVSDVGHILRVYNAALAATISLKTSPLQATQEILSKILQAGFYVDGDTMIILVDALCAANETKSVTFLFEALLGDEDAQRALVERTGLLILSSQAKTPEVALYAEAISKCLLVGEYETARKLLDQVRSRNLLLEAKTLEMIAQSYALSAITTERKTNHRTKKNGFFEASLSRAESAFSLLENVEKPSLESLALVSKACVATGLFDQSQICLRQSHNQFLKSFSSHPTAYADSSSYLRLHRRDRKIIQNMHSSLMRYCAKTGNIALALRICENIQSLAAHIASLESPNHSSHFSKAMPGLLETQLEEVMPVSRDYLGMNLREWKWLIQAAARAGHWKLCLSTFQMLRPYVEFYHKDDSSSRLGHEKQFDSIHVKNYNVLCSAIGITISCLSENHQPAWVVRSIDDWILWSGHKPPHEAVIKAVRLLSNKGQHNSVASLLSKSISAGFEEDPTYEIRLVVGAISTLYRDGHYVAADDIFLLAVTNGWIPFDLKRQHVDGGALVLDLHGMNLPMAHSAVRIAFQQGLLTDIWPNNDKSVNDLVIVTGRGRNSALKMRPILRPAVQRMLVEEFYPPIGTTSIPGNMGALRISSEDIRAWLEFQRQQKGARMIEVATALKKLSSGSALKAILRSAKKTDTNRRDI</sequence>
<keyword evidence="1" id="KW-0677">Repeat</keyword>
<dbReference type="Gene3D" id="3.30.1370.110">
    <property type="match status" value="1"/>
</dbReference>
<protein>
    <recommendedName>
        <fullName evidence="2">Smr domain-containing protein</fullName>
    </recommendedName>
</protein>
<evidence type="ECO:0000313" key="4">
    <source>
        <dbReference type="Proteomes" id="UP000198406"/>
    </source>
</evidence>
<dbReference type="Proteomes" id="UP000198406">
    <property type="component" value="Unassembled WGS sequence"/>
</dbReference>
<dbReference type="PROSITE" id="PS50828">
    <property type="entry name" value="SMR"/>
    <property type="match status" value="1"/>
</dbReference>
<evidence type="ECO:0000259" key="2">
    <source>
        <dbReference type="PROSITE" id="PS50828"/>
    </source>
</evidence>
<dbReference type="InterPro" id="IPR036063">
    <property type="entry name" value="Smr_dom_sf"/>
</dbReference>
<evidence type="ECO:0000256" key="1">
    <source>
        <dbReference type="ARBA" id="ARBA00022737"/>
    </source>
</evidence>
<dbReference type="Gene3D" id="1.25.40.10">
    <property type="entry name" value="Tetratricopeptide repeat domain"/>
    <property type="match status" value="3"/>
</dbReference>
<dbReference type="InterPro" id="IPR011990">
    <property type="entry name" value="TPR-like_helical_dom_sf"/>
</dbReference>
<dbReference type="InParanoid" id="A0A1Z5JGL3"/>
<proteinExistence type="predicted"/>
<accession>A0A1Z5JGL3</accession>
<feature type="domain" description="Smr" evidence="2">
    <location>
        <begin position="1051"/>
        <end position="1139"/>
    </location>
</feature>
<reference evidence="3 4" key="1">
    <citation type="journal article" date="2015" name="Plant Cell">
        <title>Oil accumulation by the oleaginous diatom Fistulifera solaris as revealed by the genome and transcriptome.</title>
        <authorList>
            <person name="Tanaka T."/>
            <person name="Maeda Y."/>
            <person name="Veluchamy A."/>
            <person name="Tanaka M."/>
            <person name="Abida H."/>
            <person name="Marechal E."/>
            <person name="Bowler C."/>
            <person name="Muto M."/>
            <person name="Sunaga Y."/>
            <person name="Tanaka M."/>
            <person name="Yoshino T."/>
            <person name="Taniguchi T."/>
            <person name="Fukuda Y."/>
            <person name="Nemoto M."/>
            <person name="Matsumoto M."/>
            <person name="Wong P.S."/>
            <person name="Aburatani S."/>
            <person name="Fujibuchi W."/>
        </authorList>
    </citation>
    <scope>NUCLEOTIDE SEQUENCE [LARGE SCALE GENOMIC DNA]</scope>
    <source>
        <strain evidence="3 4">JPCC DA0580</strain>
    </source>
</reference>
<evidence type="ECO:0000313" key="3">
    <source>
        <dbReference type="EMBL" id="GAX13066.1"/>
    </source>
</evidence>
<organism evidence="3 4">
    <name type="scientific">Fistulifera solaris</name>
    <name type="common">Oleaginous diatom</name>
    <dbReference type="NCBI Taxonomy" id="1519565"/>
    <lineage>
        <taxon>Eukaryota</taxon>
        <taxon>Sar</taxon>
        <taxon>Stramenopiles</taxon>
        <taxon>Ochrophyta</taxon>
        <taxon>Bacillariophyta</taxon>
        <taxon>Bacillariophyceae</taxon>
        <taxon>Bacillariophycidae</taxon>
        <taxon>Naviculales</taxon>
        <taxon>Naviculaceae</taxon>
        <taxon>Fistulifera</taxon>
    </lineage>
</organism>
<dbReference type="EMBL" id="BDSP01000060">
    <property type="protein sequence ID" value="GAX13066.1"/>
    <property type="molecule type" value="Genomic_DNA"/>
</dbReference>
<gene>
    <name evidence="3" type="ORF">FisN_2Hh576</name>
</gene>